<protein>
    <submittedName>
        <fullName evidence="1">Uncharacterized protein</fullName>
    </submittedName>
</protein>
<dbReference type="OrthoDB" id="10407268at2759"/>
<accession>A0A7R9PYD5</accession>
<reference evidence="1" key="1">
    <citation type="submission" date="2020-11" db="EMBL/GenBank/DDBJ databases">
        <authorList>
            <person name="Tran Van P."/>
        </authorList>
    </citation>
    <scope>NUCLEOTIDE SEQUENCE</scope>
</reference>
<evidence type="ECO:0000313" key="1">
    <source>
        <dbReference type="EMBL" id="CAD7624522.1"/>
    </source>
</evidence>
<evidence type="ECO:0000313" key="2">
    <source>
        <dbReference type="Proteomes" id="UP000759131"/>
    </source>
</evidence>
<dbReference type="EMBL" id="CAJPIZ010002382">
    <property type="protein sequence ID" value="CAG2104952.1"/>
    <property type="molecule type" value="Genomic_DNA"/>
</dbReference>
<dbReference type="Proteomes" id="UP000759131">
    <property type="component" value="Unassembled WGS sequence"/>
</dbReference>
<sequence>MPHTIAIAIALYDMPLRYNPPKRGNIFTLSSLSHGSHGSHPRIPEPNPVLALKPSLIAYHCLLTARHWHQMSPPIALSGSQYGYSGVYEDSGHHVLHPSHAYHCVSPITGHHNNHHYNQTPSPTIAPEPYTMRSMESSLQSSPMQIQHQHHMNGDHMNHLMSNSANSPMPISARGHRSFADGHHPMDLSSPQPQPHYDHMNHRHYRNHSHEGAVYSKLKPTIDGCTTLYRPVCISFAIIWCFAKL</sequence>
<name>A0A7R9PYD5_9ACAR</name>
<dbReference type="EMBL" id="OC856957">
    <property type="protein sequence ID" value="CAD7624522.1"/>
    <property type="molecule type" value="Genomic_DNA"/>
</dbReference>
<proteinExistence type="predicted"/>
<organism evidence="1">
    <name type="scientific">Medioppia subpectinata</name>
    <dbReference type="NCBI Taxonomy" id="1979941"/>
    <lineage>
        <taxon>Eukaryota</taxon>
        <taxon>Metazoa</taxon>
        <taxon>Ecdysozoa</taxon>
        <taxon>Arthropoda</taxon>
        <taxon>Chelicerata</taxon>
        <taxon>Arachnida</taxon>
        <taxon>Acari</taxon>
        <taxon>Acariformes</taxon>
        <taxon>Sarcoptiformes</taxon>
        <taxon>Oribatida</taxon>
        <taxon>Brachypylina</taxon>
        <taxon>Oppioidea</taxon>
        <taxon>Oppiidae</taxon>
        <taxon>Medioppia</taxon>
    </lineage>
</organism>
<gene>
    <name evidence="1" type="ORF">OSB1V03_LOCUS4966</name>
</gene>
<keyword evidence="2" id="KW-1185">Reference proteome</keyword>
<dbReference type="AlphaFoldDB" id="A0A7R9PYD5"/>